<gene>
    <name evidence="2" type="ORF">EYF80_011353</name>
</gene>
<accession>A0A4Z2IK70</accession>
<keyword evidence="1" id="KW-0812">Transmembrane</keyword>
<dbReference type="EMBL" id="SRLO01000074">
    <property type="protein sequence ID" value="TNN78369.1"/>
    <property type="molecule type" value="Genomic_DNA"/>
</dbReference>
<feature type="transmembrane region" description="Helical" evidence="1">
    <location>
        <begin position="141"/>
        <end position="163"/>
    </location>
</feature>
<organism evidence="2 3">
    <name type="scientific">Liparis tanakae</name>
    <name type="common">Tanaka's snailfish</name>
    <dbReference type="NCBI Taxonomy" id="230148"/>
    <lineage>
        <taxon>Eukaryota</taxon>
        <taxon>Metazoa</taxon>
        <taxon>Chordata</taxon>
        <taxon>Craniata</taxon>
        <taxon>Vertebrata</taxon>
        <taxon>Euteleostomi</taxon>
        <taxon>Actinopterygii</taxon>
        <taxon>Neopterygii</taxon>
        <taxon>Teleostei</taxon>
        <taxon>Neoteleostei</taxon>
        <taxon>Acanthomorphata</taxon>
        <taxon>Eupercaria</taxon>
        <taxon>Perciformes</taxon>
        <taxon>Cottioidei</taxon>
        <taxon>Cottales</taxon>
        <taxon>Liparidae</taxon>
        <taxon>Liparis</taxon>
    </lineage>
</organism>
<feature type="transmembrane region" description="Helical" evidence="1">
    <location>
        <begin position="209"/>
        <end position="230"/>
    </location>
</feature>
<evidence type="ECO:0000313" key="3">
    <source>
        <dbReference type="Proteomes" id="UP000314294"/>
    </source>
</evidence>
<dbReference type="Proteomes" id="UP000314294">
    <property type="component" value="Unassembled WGS sequence"/>
</dbReference>
<comment type="caution">
    <text evidence="2">The sequence shown here is derived from an EMBL/GenBank/DDBJ whole genome shotgun (WGS) entry which is preliminary data.</text>
</comment>
<feature type="transmembrane region" description="Helical" evidence="1">
    <location>
        <begin position="108"/>
        <end position="129"/>
    </location>
</feature>
<keyword evidence="1" id="KW-1133">Transmembrane helix</keyword>
<protein>
    <submittedName>
        <fullName evidence="2">Uncharacterized protein</fullName>
    </submittedName>
</protein>
<evidence type="ECO:0000256" key="1">
    <source>
        <dbReference type="SAM" id="Phobius"/>
    </source>
</evidence>
<keyword evidence="1" id="KW-0472">Membrane</keyword>
<keyword evidence="3" id="KW-1185">Reference proteome</keyword>
<evidence type="ECO:0000313" key="2">
    <source>
        <dbReference type="EMBL" id="TNN78369.1"/>
    </source>
</evidence>
<name>A0A4Z2IK70_9TELE</name>
<reference evidence="2 3" key="1">
    <citation type="submission" date="2019-03" db="EMBL/GenBank/DDBJ databases">
        <title>First draft genome of Liparis tanakae, snailfish: a comprehensive survey of snailfish specific genes.</title>
        <authorList>
            <person name="Kim W."/>
            <person name="Song I."/>
            <person name="Jeong J.-H."/>
            <person name="Kim D."/>
            <person name="Kim S."/>
            <person name="Ryu S."/>
            <person name="Song J.Y."/>
            <person name="Lee S.K."/>
        </authorList>
    </citation>
    <scope>NUCLEOTIDE SEQUENCE [LARGE SCALE GENOMIC DNA]</scope>
    <source>
        <tissue evidence="2">Muscle</tissue>
    </source>
</reference>
<proteinExistence type="predicted"/>
<feature type="transmembrane region" description="Helical" evidence="1">
    <location>
        <begin position="175"/>
        <end position="197"/>
    </location>
</feature>
<dbReference type="AlphaFoldDB" id="A0A4Z2IK70"/>
<dbReference type="OrthoDB" id="8951938at2759"/>
<sequence>MVKHKPTAAMDQKKLVMFRENDSLACMDSHRNFQTTCDTRQPIIPPGQTHTMACAKVDMDIHGVGQAPRRAAPREPPKEPPMIWHYQASELMPDPKGPLHDLLQKQPAVLGSLQVVSGLLSVGVGICFAVTQEMQQSLFTLFRLSHLTGVLYIIAGVVSNLLFKYPALLPVSLVVNGGCIVVAVVSACLIGVDLAHWRSDNDQVCRMEVLELCVLGLEVFLSAILCFWFLKEKHAKSP</sequence>